<gene>
    <name evidence="1" type="ORF">KI387_008757</name>
</gene>
<dbReference type="EMBL" id="JAHRHJ020000008">
    <property type="protein sequence ID" value="KAH9304353.1"/>
    <property type="molecule type" value="Genomic_DNA"/>
</dbReference>
<sequence>DLDEEGDNGDVVTMVDATGMGRIMESGTGIYSKDGMTIKCGIDVGGEVISIAGDGIYV</sequence>
<comment type="caution">
    <text evidence="1">The sequence shown here is derived from an EMBL/GenBank/DDBJ whole genome shotgun (WGS) entry which is preliminary data.</text>
</comment>
<keyword evidence="2" id="KW-1185">Reference proteome</keyword>
<name>A0AA38CVW9_TAXCH</name>
<evidence type="ECO:0000313" key="2">
    <source>
        <dbReference type="Proteomes" id="UP000824469"/>
    </source>
</evidence>
<dbReference type="Proteomes" id="UP000824469">
    <property type="component" value="Unassembled WGS sequence"/>
</dbReference>
<accession>A0AA38CVW9</accession>
<evidence type="ECO:0000313" key="1">
    <source>
        <dbReference type="EMBL" id="KAH9304353.1"/>
    </source>
</evidence>
<proteinExistence type="predicted"/>
<feature type="non-terminal residue" evidence="1">
    <location>
        <position position="58"/>
    </location>
</feature>
<dbReference type="AlphaFoldDB" id="A0AA38CVW9"/>
<protein>
    <submittedName>
        <fullName evidence="1">Uncharacterized protein</fullName>
    </submittedName>
</protein>
<feature type="non-terminal residue" evidence="1">
    <location>
        <position position="1"/>
    </location>
</feature>
<reference evidence="1 2" key="1">
    <citation type="journal article" date="2021" name="Nat. Plants">
        <title>The Taxus genome provides insights into paclitaxel biosynthesis.</title>
        <authorList>
            <person name="Xiong X."/>
            <person name="Gou J."/>
            <person name="Liao Q."/>
            <person name="Li Y."/>
            <person name="Zhou Q."/>
            <person name="Bi G."/>
            <person name="Li C."/>
            <person name="Du R."/>
            <person name="Wang X."/>
            <person name="Sun T."/>
            <person name="Guo L."/>
            <person name="Liang H."/>
            <person name="Lu P."/>
            <person name="Wu Y."/>
            <person name="Zhang Z."/>
            <person name="Ro D.K."/>
            <person name="Shang Y."/>
            <person name="Huang S."/>
            <person name="Yan J."/>
        </authorList>
    </citation>
    <scope>NUCLEOTIDE SEQUENCE [LARGE SCALE GENOMIC DNA]</scope>
    <source>
        <strain evidence="1">Ta-2019</strain>
    </source>
</reference>
<organism evidence="1 2">
    <name type="scientific">Taxus chinensis</name>
    <name type="common">Chinese yew</name>
    <name type="synonym">Taxus wallichiana var. chinensis</name>
    <dbReference type="NCBI Taxonomy" id="29808"/>
    <lineage>
        <taxon>Eukaryota</taxon>
        <taxon>Viridiplantae</taxon>
        <taxon>Streptophyta</taxon>
        <taxon>Embryophyta</taxon>
        <taxon>Tracheophyta</taxon>
        <taxon>Spermatophyta</taxon>
        <taxon>Pinopsida</taxon>
        <taxon>Pinidae</taxon>
        <taxon>Conifers II</taxon>
        <taxon>Cupressales</taxon>
        <taxon>Taxaceae</taxon>
        <taxon>Taxus</taxon>
    </lineage>
</organism>